<keyword evidence="1" id="KW-0472">Membrane</keyword>
<comment type="caution">
    <text evidence="2">The sequence shown here is derived from an EMBL/GenBank/DDBJ whole genome shotgun (WGS) entry which is preliminary data.</text>
</comment>
<keyword evidence="1" id="KW-1133">Transmembrane helix</keyword>
<feature type="transmembrane region" description="Helical" evidence="1">
    <location>
        <begin position="30"/>
        <end position="50"/>
    </location>
</feature>
<protein>
    <recommendedName>
        <fullName evidence="4">Histidinol dehydrogenase</fullName>
    </recommendedName>
</protein>
<dbReference type="EMBL" id="RCWJ01000001">
    <property type="protein sequence ID" value="RLQ86492.1"/>
    <property type="molecule type" value="Genomic_DNA"/>
</dbReference>
<dbReference type="Proteomes" id="UP000282460">
    <property type="component" value="Unassembled WGS sequence"/>
</dbReference>
<proteinExistence type="predicted"/>
<evidence type="ECO:0000313" key="2">
    <source>
        <dbReference type="EMBL" id="RLQ86492.1"/>
    </source>
</evidence>
<dbReference type="OrthoDB" id="5123489at2"/>
<reference evidence="2 3" key="1">
    <citation type="submission" date="2018-10" db="EMBL/GenBank/DDBJ databases">
        <authorList>
            <person name="Li J."/>
        </authorList>
    </citation>
    <scope>NUCLEOTIDE SEQUENCE [LARGE SCALE GENOMIC DNA]</scope>
    <source>
        <strain evidence="2 3">ZD1-4</strain>
    </source>
</reference>
<sequence>MSCILALIVGAVFGAVGTVAHQSTLNVGMLRLPLGLPLALLGVAALLLGFRLLLRDRLVVLLAAIGIVAVIALFSLPSPGGAVLIPQGLAGILWTIGPVLIATVVVAWPRLPERAQAPESAVGRA</sequence>
<keyword evidence="3" id="KW-1185">Reference proteome</keyword>
<feature type="transmembrane region" description="Helical" evidence="1">
    <location>
        <begin position="88"/>
        <end position="108"/>
    </location>
</feature>
<evidence type="ECO:0008006" key="4">
    <source>
        <dbReference type="Google" id="ProtNLM"/>
    </source>
</evidence>
<accession>A0A3L7JDC6</accession>
<gene>
    <name evidence="2" type="ORF">D9V28_02260</name>
</gene>
<dbReference type="AlphaFoldDB" id="A0A3L7JDC6"/>
<keyword evidence="1" id="KW-0812">Transmembrane</keyword>
<organism evidence="2 3">
    <name type="scientific">Mycetocola zhadangensis</name>
    <dbReference type="NCBI Taxonomy" id="1164595"/>
    <lineage>
        <taxon>Bacteria</taxon>
        <taxon>Bacillati</taxon>
        <taxon>Actinomycetota</taxon>
        <taxon>Actinomycetes</taxon>
        <taxon>Micrococcales</taxon>
        <taxon>Microbacteriaceae</taxon>
        <taxon>Mycetocola</taxon>
    </lineage>
</organism>
<evidence type="ECO:0000256" key="1">
    <source>
        <dbReference type="SAM" id="Phobius"/>
    </source>
</evidence>
<feature type="transmembrane region" description="Helical" evidence="1">
    <location>
        <begin position="57"/>
        <end position="76"/>
    </location>
</feature>
<evidence type="ECO:0000313" key="3">
    <source>
        <dbReference type="Proteomes" id="UP000282460"/>
    </source>
</evidence>
<name>A0A3L7JDC6_9MICO</name>